<dbReference type="InterPro" id="IPR037233">
    <property type="entry name" value="CcmK-like_sf"/>
</dbReference>
<comment type="subcellular location">
    <subcellularLocation>
        <location evidence="1">Bacterial microcompartment</location>
    </subcellularLocation>
</comment>
<feature type="domain" description="BMC circularly permuted" evidence="3">
    <location>
        <begin position="14"/>
        <end position="112"/>
    </location>
</feature>
<gene>
    <name evidence="4" type="primary">eutS</name>
    <name evidence="4" type="ORF">GCM10022414_00680</name>
</gene>
<dbReference type="PANTHER" id="PTHR40449">
    <property type="entry name" value="ETHANOLAMINE UTILIZATION PROTEIN EUTS"/>
    <property type="match status" value="1"/>
</dbReference>
<name>A0ABP7W674_9GAMM</name>
<dbReference type="CDD" id="cd07046">
    <property type="entry name" value="BMC_PduU-EutS"/>
    <property type="match status" value="1"/>
</dbReference>
<dbReference type="SUPFAM" id="SSF143414">
    <property type="entry name" value="CcmK-like"/>
    <property type="match status" value="1"/>
</dbReference>
<reference evidence="5" key="1">
    <citation type="journal article" date="2019" name="Int. J. Syst. Evol. Microbiol.">
        <title>The Global Catalogue of Microorganisms (GCM) 10K type strain sequencing project: providing services to taxonomists for standard genome sequencing and annotation.</title>
        <authorList>
            <consortium name="The Broad Institute Genomics Platform"/>
            <consortium name="The Broad Institute Genome Sequencing Center for Infectious Disease"/>
            <person name="Wu L."/>
            <person name="Ma J."/>
        </authorList>
    </citation>
    <scope>NUCLEOTIDE SEQUENCE [LARGE SCALE GENOMIC DNA]</scope>
    <source>
        <strain evidence="5">JCM 17304</strain>
    </source>
</reference>
<organism evidence="4 5">
    <name type="scientific">Zhongshania borealis</name>
    <dbReference type="NCBI Taxonomy" id="889488"/>
    <lineage>
        <taxon>Bacteria</taxon>
        <taxon>Pseudomonadati</taxon>
        <taxon>Pseudomonadota</taxon>
        <taxon>Gammaproteobacteria</taxon>
        <taxon>Cellvibrionales</taxon>
        <taxon>Spongiibacteraceae</taxon>
        <taxon>Zhongshania</taxon>
    </lineage>
</organism>
<dbReference type="EMBL" id="BAABDM010000001">
    <property type="protein sequence ID" value="GAA4082118.1"/>
    <property type="molecule type" value="Genomic_DNA"/>
</dbReference>
<dbReference type="InterPro" id="IPR044870">
    <property type="entry name" value="BMC_CP"/>
</dbReference>
<dbReference type="SMART" id="SM00877">
    <property type="entry name" value="BMC"/>
    <property type="match status" value="1"/>
</dbReference>
<proteinExistence type="predicted"/>
<protein>
    <submittedName>
        <fullName evidence="4">Ethanolamine utilization microcompartment protein EutS</fullName>
    </submittedName>
</protein>
<dbReference type="PIRSF" id="PIRSF012296">
    <property type="entry name" value="EutS_PduU"/>
    <property type="match status" value="1"/>
</dbReference>
<accession>A0ABP7W674</accession>
<comment type="caution">
    <text evidence="4">The sequence shown here is derived from an EMBL/GenBank/DDBJ whole genome shotgun (WGS) entry which is preliminary data.</text>
</comment>
<keyword evidence="5" id="KW-1185">Reference proteome</keyword>
<sequence length="120" mass="12637">MSEFSHGDTPEIERIIQEYVPGKQVTLAHLLANPTEELCKKVGVEHAEAIGILTLTPGETAIIAGDVATKFASVEIGFLDRFSGALVVTGSIGAVEEALNAVLNTLQTILGYSVCPATRT</sequence>
<evidence type="ECO:0000256" key="2">
    <source>
        <dbReference type="ARBA" id="ARBA00024446"/>
    </source>
</evidence>
<dbReference type="Proteomes" id="UP001500392">
    <property type="component" value="Unassembled WGS sequence"/>
</dbReference>
<dbReference type="InterPro" id="IPR000249">
    <property type="entry name" value="BMC_dom"/>
</dbReference>
<dbReference type="Gene3D" id="3.30.70.1710">
    <property type="match status" value="1"/>
</dbReference>
<evidence type="ECO:0000313" key="5">
    <source>
        <dbReference type="Proteomes" id="UP001500392"/>
    </source>
</evidence>
<dbReference type="InterPro" id="IPR009307">
    <property type="entry name" value="EutS/PduU/CutR"/>
</dbReference>
<dbReference type="RefSeq" id="WP_344931646.1">
    <property type="nucleotide sequence ID" value="NZ_BAABDM010000001.1"/>
</dbReference>
<dbReference type="PROSITE" id="PS51931">
    <property type="entry name" value="BMC_CP"/>
    <property type="match status" value="1"/>
</dbReference>
<evidence type="ECO:0000313" key="4">
    <source>
        <dbReference type="EMBL" id="GAA4082118.1"/>
    </source>
</evidence>
<evidence type="ECO:0000256" key="1">
    <source>
        <dbReference type="ARBA" id="ARBA00024322"/>
    </source>
</evidence>
<dbReference type="PANTHER" id="PTHR40449:SF2">
    <property type="entry name" value="BACTERIAL MICROCOMPARTMENT SHELL PROTEIN EUTS"/>
    <property type="match status" value="1"/>
</dbReference>
<keyword evidence="2" id="KW-1283">Bacterial microcompartment</keyword>
<dbReference type="Pfam" id="PF00936">
    <property type="entry name" value="BMC"/>
    <property type="match status" value="1"/>
</dbReference>
<dbReference type="NCBIfam" id="NF012012">
    <property type="entry name" value="PRK15468.1"/>
    <property type="match status" value="1"/>
</dbReference>
<evidence type="ECO:0000259" key="3">
    <source>
        <dbReference type="PROSITE" id="PS51931"/>
    </source>
</evidence>